<dbReference type="Pfam" id="PF07784">
    <property type="entry name" value="DUF1622"/>
    <property type="match status" value="1"/>
</dbReference>
<keyword evidence="1" id="KW-0472">Membrane</keyword>
<accession>A0ABS3Z3B9</accession>
<evidence type="ECO:0000313" key="3">
    <source>
        <dbReference type="Proteomes" id="UP000677244"/>
    </source>
</evidence>
<comment type="caution">
    <text evidence="2">The sequence shown here is derived from an EMBL/GenBank/DDBJ whole genome shotgun (WGS) entry which is preliminary data.</text>
</comment>
<reference evidence="2 3" key="1">
    <citation type="submission" date="2021-03" db="EMBL/GenBank/DDBJ databases">
        <title>Assistant Professor.</title>
        <authorList>
            <person name="Huq M.A."/>
        </authorList>
    </citation>
    <scope>NUCLEOTIDE SEQUENCE [LARGE SCALE GENOMIC DNA]</scope>
    <source>
        <strain evidence="2 3">MAH-29</strain>
    </source>
</reference>
<keyword evidence="3" id="KW-1185">Reference proteome</keyword>
<organism evidence="2 3">
    <name type="scientific">Niastella soli</name>
    <dbReference type="NCBI Taxonomy" id="2821487"/>
    <lineage>
        <taxon>Bacteria</taxon>
        <taxon>Pseudomonadati</taxon>
        <taxon>Bacteroidota</taxon>
        <taxon>Chitinophagia</taxon>
        <taxon>Chitinophagales</taxon>
        <taxon>Chitinophagaceae</taxon>
        <taxon>Niastella</taxon>
    </lineage>
</organism>
<dbReference type="Proteomes" id="UP000677244">
    <property type="component" value="Unassembled WGS sequence"/>
</dbReference>
<evidence type="ECO:0000256" key="1">
    <source>
        <dbReference type="SAM" id="Phobius"/>
    </source>
</evidence>
<feature type="transmembrane region" description="Helical" evidence="1">
    <location>
        <begin position="21"/>
        <end position="41"/>
    </location>
</feature>
<name>A0ABS3Z3B9_9BACT</name>
<protein>
    <submittedName>
        <fullName evidence="2">DUF1622 domain-containing protein</fullName>
    </submittedName>
</protein>
<feature type="transmembrane region" description="Helical" evidence="1">
    <location>
        <begin position="62"/>
        <end position="84"/>
    </location>
</feature>
<dbReference type="RefSeq" id="WP_209141942.1">
    <property type="nucleotide sequence ID" value="NZ_JAGHKO010000011.1"/>
</dbReference>
<dbReference type="EMBL" id="JAGHKO010000011">
    <property type="protein sequence ID" value="MBO9203891.1"/>
    <property type="molecule type" value="Genomic_DNA"/>
</dbReference>
<sequence length="132" mass="14765">MRELIENMTGALDAWGELTEVVLNALSLVFIVVGVVISLIRSIQERQRRPGMHPMHSYFRKVFGGWLVVALEIQLAADIVGTIVSPTTSHLIELGAIAVIRTFLNYFLSKELKEETEYGKGLLTQKPERSVV</sequence>
<dbReference type="PANTHER" id="PTHR38468">
    <property type="entry name" value="SLL0939 PROTEIN"/>
    <property type="match status" value="1"/>
</dbReference>
<keyword evidence="1" id="KW-0812">Transmembrane</keyword>
<dbReference type="PANTHER" id="PTHR38468:SF1">
    <property type="entry name" value="SLL0939 PROTEIN"/>
    <property type="match status" value="1"/>
</dbReference>
<keyword evidence="1" id="KW-1133">Transmembrane helix</keyword>
<gene>
    <name evidence="2" type="ORF">J7I42_26640</name>
</gene>
<dbReference type="InterPro" id="IPR012427">
    <property type="entry name" value="DUF1622"/>
</dbReference>
<proteinExistence type="predicted"/>
<evidence type="ECO:0000313" key="2">
    <source>
        <dbReference type="EMBL" id="MBO9203891.1"/>
    </source>
</evidence>